<dbReference type="SUPFAM" id="SSF50242">
    <property type="entry name" value="TIMP-like"/>
    <property type="match status" value="1"/>
</dbReference>
<evidence type="ECO:0000259" key="5">
    <source>
        <dbReference type="PROSITE" id="PS50189"/>
    </source>
</evidence>
<sequence length="603" mass="64981">MAVMGRQDGLAPRAHPGGPHGSGCWWPWQALLLAWLSLGCGIGTTQVRVGGTGLLQPHIGPSPDCPLLPPRRSQPQREQCGALSPPPALGPAGRQPRVRGGRGGHGAPAPAPAGTALRSAPGGVCALLRRSLAQGTSGSTGSASSRAALAARCRSVPCSAPCMTTNPCRACRPGTAGCPSMEVSPRAWGHHRGPCCPHHWRPLLPSGSAAPNVCDLNCLAVGHNFYYTFGRVLDGTRCRPGSTDLCVGGRCLVGVHRDGTPSTGPCPCPDTTSLLPKSVGCDGILGTGTQPRVCSRCGGGQDGCLFVHRLFQDTEPFSGHFGYMNVTKIPAGATNIKVTDKSRNFLALMRSDGRYVLNGDWSIAWPGPYEAAGTQLLYTRSPDGTESLEAPGPTDEDLHVLVLLQEPNPGIEYEFWLPRGHPQHSMVDTSALRQPQPRGAGSPPPAELPLPTVPPRARRPITEPLPPRSPPGVRAAAGRCGRCRPPKGRSQRIQHFCQSDFVFRARILARRSVGQEMRYEVQVVTPYRHRFPMVPREYVWVPDTCGCPTLLGGHEYVLMARRHVNYEHTLNRILLQRDGYARPWSPREERTVRDAERHCAHPQ</sequence>
<proteinExistence type="predicted"/>
<dbReference type="GO" id="GO:0004222">
    <property type="term" value="F:metalloendopeptidase activity"/>
    <property type="evidence" value="ECO:0007669"/>
    <property type="project" value="TreeGrafter"/>
</dbReference>
<dbReference type="InterPro" id="IPR001134">
    <property type="entry name" value="Netrin_domain"/>
</dbReference>
<dbReference type="GO" id="GO:0031012">
    <property type="term" value="C:extracellular matrix"/>
    <property type="evidence" value="ECO:0007669"/>
    <property type="project" value="TreeGrafter"/>
</dbReference>
<evidence type="ECO:0000256" key="1">
    <source>
        <dbReference type="ARBA" id="ARBA00004613"/>
    </source>
</evidence>
<evidence type="ECO:0000313" key="6">
    <source>
        <dbReference type="Ensembl" id="ENSPSTP00000015315.1"/>
    </source>
</evidence>
<dbReference type="Pfam" id="PF01759">
    <property type="entry name" value="NTR"/>
    <property type="match status" value="1"/>
</dbReference>
<feature type="region of interest" description="Disordered" evidence="4">
    <location>
        <begin position="424"/>
        <end position="486"/>
    </location>
</feature>
<keyword evidence="3" id="KW-1015">Disulfide bond</keyword>
<dbReference type="Gene3D" id="2.40.50.120">
    <property type="match status" value="1"/>
</dbReference>
<dbReference type="AlphaFoldDB" id="A0A8C9FM53"/>
<reference evidence="6" key="1">
    <citation type="submission" date="2025-08" db="UniProtKB">
        <authorList>
            <consortium name="Ensembl"/>
        </authorList>
    </citation>
    <scope>IDENTIFICATION</scope>
</reference>
<evidence type="ECO:0000256" key="3">
    <source>
        <dbReference type="ARBA" id="ARBA00023157"/>
    </source>
</evidence>
<evidence type="ECO:0000256" key="2">
    <source>
        <dbReference type="ARBA" id="ARBA00022525"/>
    </source>
</evidence>
<comment type="subcellular location">
    <subcellularLocation>
        <location evidence="1">Secreted</location>
    </subcellularLocation>
</comment>
<dbReference type="Pfam" id="PF05986">
    <property type="entry name" value="ADAMTS_spacer1"/>
    <property type="match status" value="1"/>
</dbReference>
<dbReference type="GO" id="GO:0006508">
    <property type="term" value="P:proteolysis"/>
    <property type="evidence" value="ECO:0007669"/>
    <property type="project" value="TreeGrafter"/>
</dbReference>
<dbReference type="InterPro" id="IPR008993">
    <property type="entry name" value="TIMP-like_OB-fold"/>
</dbReference>
<dbReference type="Gene3D" id="2.60.120.830">
    <property type="match status" value="1"/>
</dbReference>
<dbReference type="Proteomes" id="UP000694428">
    <property type="component" value="Unplaced"/>
</dbReference>
<dbReference type="GO" id="GO:0005576">
    <property type="term" value="C:extracellular region"/>
    <property type="evidence" value="ECO:0007669"/>
    <property type="project" value="UniProtKB-SubCell"/>
</dbReference>
<dbReference type="PROSITE" id="PS50189">
    <property type="entry name" value="NTR"/>
    <property type="match status" value="1"/>
</dbReference>
<dbReference type="FunFam" id="2.60.120.830:FF:000001">
    <property type="entry name" value="A disintegrin and metalloproteinase with thrombospondin motifs 1"/>
    <property type="match status" value="1"/>
</dbReference>
<evidence type="ECO:0000313" key="7">
    <source>
        <dbReference type="Proteomes" id="UP000694428"/>
    </source>
</evidence>
<feature type="compositionally biased region" description="Pro residues" evidence="4">
    <location>
        <begin position="442"/>
        <end position="454"/>
    </location>
</feature>
<dbReference type="PANTHER" id="PTHR13723">
    <property type="entry name" value="ADAMTS A DISINTEGRIN AND METALLOPROTEASE WITH THROMBOSPONDIN MOTIFS PROTEASE"/>
    <property type="match status" value="1"/>
</dbReference>
<dbReference type="InterPro" id="IPR050439">
    <property type="entry name" value="ADAMTS_ADAMTS-like"/>
</dbReference>
<accession>A0A8C9FM53</accession>
<feature type="domain" description="NTR" evidence="5">
    <location>
        <begin position="480"/>
        <end position="599"/>
    </location>
</feature>
<feature type="compositionally biased region" description="Low complexity" evidence="4">
    <location>
        <begin position="471"/>
        <end position="480"/>
    </location>
</feature>
<keyword evidence="2" id="KW-0964">Secreted</keyword>
<reference evidence="6" key="2">
    <citation type="submission" date="2025-09" db="UniProtKB">
        <authorList>
            <consortium name="Ensembl"/>
        </authorList>
    </citation>
    <scope>IDENTIFICATION</scope>
</reference>
<protein>
    <submittedName>
        <fullName evidence="6">ADAMTS like 5</fullName>
    </submittedName>
</protein>
<dbReference type="PANTHER" id="PTHR13723:SF173">
    <property type="entry name" value="ADAMTS-LIKE PROTEIN 5"/>
    <property type="match status" value="1"/>
</dbReference>
<dbReference type="InterPro" id="IPR010294">
    <property type="entry name" value="ADAMTS_spacer1"/>
</dbReference>
<name>A0A8C9FM53_PAVCR</name>
<organism evidence="6 7">
    <name type="scientific">Pavo cristatus</name>
    <name type="common">Indian peafowl</name>
    <name type="synonym">Blue peafowl</name>
    <dbReference type="NCBI Taxonomy" id="9049"/>
    <lineage>
        <taxon>Eukaryota</taxon>
        <taxon>Metazoa</taxon>
        <taxon>Chordata</taxon>
        <taxon>Craniata</taxon>
        <taxon>Vertebrata</taxon>
        <taxon>Euteleostomi</taxon>
        <taxon>Archelosauria</taxon>
        <taxon>Archosauria</taxon>
        <taxon>Dinosauria</taxon>
        <taxon>Saurischia</taxon>
        <taxon>Theropoda</taxon>
        <taxon>Coelurosauria</taxon>
        <taxon>Aves</taxon>
        <taxon>Neognathae</taxon>
        <taxon>Galloanserae</taxon>
        <taxon>Galliformes</taxon>
        <taxon>Phasianidae</taxon>
        <taxon>Phasianinae</taxon>
        <taxon>Pavo</taxon>
    </lineage>
</organism>
<dbReference type="FunFam" id="2.40.50.120:FF:000021">
    <property type="entry name" value="ADAMTS like 5"/>
    <property type="match status" value="1"/>
</dbReference>
<dbReference type="InterPro" id="IPR018933">
    <property type="entry name" value="Netrin_module_non-TIMP"/>
</dbReference>
<feature type="region of interest" description="Disordered" evidence="4">
    <location>
        <begin position="60"/>
        <end position="116"/>
    </location>
</feature>
<feature type="compositionally biased region" description="Low complexity" evidence="4">
    <location>
        <begin position="70"/>
        <end position="83"/>
    </location>
</feature>
<dbReference type="GO" id="GO:0030198">
    <property type="term" value="P:extracellular matrix organization"/>
    <property type="evidence" value="ECO:0007669"/>
    <property type="project" value="TreeGrafter"/>
</dbReference>
<dbReference type="Ensembl" id="ENSPSTT00000016069.1">
    <property type="protein sequence ID" value="ENSPSTP00000015315.1"/>
    <property type="gene ID" value="ENSPSTG00000010866.1"/>
</dbReference>
<evidence type="ECO:0000256" key="4">
    <source>
        <dbReference type="SAM" id="MobiDB-lite"/>
    </source>
</evidence>
<keyword evidence="7" id="KW-1185">Reference proteome</keyword>